<organism evidence="1 2">
    <name type="scientific">Durusdinium trenchii</name>
    <dbReference type="NCBI Taxonomy" id="1381693"/>
    <lineage>
        <taxon>Eukaryota</taxon>
        <taxon>Sar</taxon>
        <taxon>Alveolata</taxon>
        <taxon>Dinophyceae</taxon>
        <taxon>Suessiales</taxon>
        <taxon>Symbiodiniaceae</taxon>
        <taxon>Durusdinium</taxon>
    </lineage>
</organism>
<gene>
    <name evidence="1" type="ORF">SCF082_LOCUS48353</name>
</gene>
<feature type="non-terminal residue" evidence="1">
    <location>
        <position position="56"/>
    </location>
</feature>
<protein>
    <submittedName>
        <fullName evidence="1">Uncharacterized protein</fullName>
    </submittedName>
</protein>
<evidence type="ECO:0000313" key="1">
    <source>
        <dbReference type="EMBL" id="CAK9103519.1"/>
    </source>
</evidence>
<evidence type="ECO:0000313" key="2">
    <source>
        <dbReference type="Proteomes" id="UP001642464"/>
    </source>
</evidence>
<sequence>MIRQGSPLHPDHLHGANFSELLSDLCDRVYAECARLHPEIVARDKEWLSARGFLPQ</sequence>
<accession>A0ABP0RU38</accession>
<comment type="caution">
    <text evidence="1">The sequence shown here is derived from an EMBL/GenBank/DDBJ whole genome shotgun (WGS) entry which is preliminary data.</text>
</comment>
<name>A0ABP0RU38_9DINO</name>
<reference evidence="1 2" key="1">
    <citation type="submission" date="2024-02" db="EMBL/GenBank/DDBJ databases">
        <authorList>
            <person name="Chen Y."/>
            <person name="Shah S."/>
            <person name="Dougan E. K."/>
            <person name="Thang M."/>
            <person name="Chan C."/>
        </authorList>
    </citation>
    <scope>NUCLEOTIDE SEQUENCE [LARGE SCALE GENOMIC DNA]</scope>
</reference>
<keyword evidence="2" id="KW-1185">Reference proteome</keyword>
<dbReference type="Proteomes" id="UP001642464">
    <property type="component" value="Unassembled WGS sequence"/>
</dbReference>
<proteinExistence type="predicted"/>
<dbReference type="EMBL" id="CAXAMM010042200">
    <property type="protein sequence ID" value="CAK9103519.1"/>
    <property type="molecule type" value="Genomic_DNA"/>
</dbReference>